<dbReference type="AlphaFoldDB" id="A0A284VRA5"/>
<comment type="similarity">
    <text evidence="3 8">Belongs to the TrpF family.</text>
</comment>
<evidence type="ECO:0000256" key="5">
    <source>
        <dbReference type="ARBA" id="ARBA00022822"/>
    </source>
</evidence>
<gene>
    <name evidence="8 10" type="primary">trpF</name>
    <name evidence="10" type="ORF">MNV_50083</name>
</gene>
<dbReference type="GO" id="GO:0004640">
    <property type="term" value="F:phosphoribosylanthranilate isomerase activity"/>
    <property type="evidence" value="ECO:0007669"/>
    <property type="project" value="UniProtKB-UniRule"/>
</dbReference>
<dbReference type="UniPathway" id="UPA00035">
    <property type="reaction ID" value="UER00042"/>
</dbReference>
<evidence type="ECO:0000313" key="11">
    <source>
        <dbReference type="Proteomes" id="UP000218615"/>
    </source>
</evidence>
<dbReference type="RefSeq" id="WP_096206458.1">
    <property type="nucleotide sequence ID" value="NZ_FZMP01000196.1"/>
</dbReference>
<dbReference type="GO" id="GO:0000162">
    <property type="term" value="P:L-tryptophan biosynthetic process"/>
    <property type="evidence" value="ECO:0007669"/>
    <property type="project" value="UniProtKB-UniRule"/>
</dbReference>
<dbReference type="Gene3D" id="3.20.20.70">
    <property type="entry name" value="Aldolase class I"/>
    <property type="match status" value="1"/>
</dbReference>
<keyword evidence="5 8" id="KW-0822">Tryptophan biosynthesis</keyword>
<dbReference type="PANTHER" id="PTHR42894">
    <property type="entry name" value="N-(5'-PHOSPHORIBOSYL)ANTHRANILATE ISOMERASE"/>
    <property type="match status" value="1"/>
</dbReference>
<sequence length="216" mass="23216">MKVKICGIKTERDLGMALNAGTDAVGFITEVPVDSPRKISLAEASRLVLKVPVFVASVLVIMPENAEQGVRMIQAARPTAVQIHNTLGIQELKKIKETGVKLIKTIHVSQQADALTLIKQVSELHGIADAVLLDSMRDGNSGGTGVPHNWEISSEIALHSGMPVILAGGLKPENVTDAIRTVRPYAVDTASGVETDGRKDEKKVMAFIKNARMHEI</sequence>
<dbReference type="InterPro" id="IPR013785">
    <property type="entry name" value="Aldolase_TIM"/>
</dbReference>
<keyword evidence="6 8" id="KW-0057">Aromatic amino acid biosynthesis</keyword>
<dbReference type="InterPro" id="IPR044643">
    <property type="entry name" value="TrpF_fam"/>
</dbReference>
<keyword evidence="4 8" id="KW-0028">Amino-acid biosynthesis</keyword>
<proteinExistence type="inferred from homology"/>
<dbReference type="EC" id="5.3.1.24" evidence="8"/>
<dbReference type="STRING" id="1392998.ANME2D_01945"/>
<dbReference type="InterPro" id="IPR001240">
    <property type="entry name" value="PRAI_dom"/>
</dbReference>
<dbReference type="Pfam" id="PF00697">
    <property type="entry name" value="PRAI"/>
    <property type="match status" value="1"/>
</dbReference>
<dbReference type="Proteomes" id="UP000218615">
    <property type="component" value="Unassembled WGS sequence"/>
</dbReference>
<dbReference type="OrthoDB" id="27513at2157"/>
<dbReference type="HAMAP" id="MF_00135">
    <property type="entry name" value="PRAI"/>
    <property type="match status" value="1"/>
</dbReference>
<evidence type="ECO:0000256" key="7">
    <source>
        <dbReference type="ARBA" id="ARBA00023235"/>
    </source>
</evidence>
<evidence type="ECO:0000256" key="4">
    <source>
        <dbReference type="ARBA" id="ARBA00022605"/>
    </source>
</evidence>
<keyword evidence="7 8" id="KW-0413">Isomerase</keyword>
<reference evidence="11" key="1">
    <citation type="submission" date="2017-06" db="EMBL/GenBank/DDBJ databases">
        <authorList>
            <person name="Cremers G."/>
        </authorList>
    </citation>
    <scope>NUCLEOTIDE SEQUENCE [LARGE SCALE GENOMIC DNA]</scope>
</reference>
<evidence type="ECO:0000256" key="2">
    <source>
        <dbReference type="ARBA" id="ARBA00004664"/>
    </source>
</evidence>
<dbReference type="EMBL" id="FZMP01000196">
    <property type="protein sequence ID" value="SNQ61824.1"/>
    <property type="molecule type" value="Genomic_DNA"/>
</dbReference>
<evidence type="ECO:0000259" key="9">
    <source>
        <dbReference type="Pfam" id="PF00697"/>
    </source>
</evidence>
<evidence type="ECO:0000256" key="6">
    <source>
        <dbReference type="ARBA" id="ARBA00023141"/>
    </source>
</evidence>
<accession>A0A284VRA5</accession>
<evidence type="ECO:0000313" key="10">
    <source>
        <dbReference type="EMBL" id="SNQ61824.1"/>
    </source>
</evidence>
<comment type="catalytic activity">
    <reaction evidence="1 8">
        <text>N-(5-phospho-beta-D-ribosyl)anthranilate = 1-(2-carboxyphenylamino)-1-deoxy-D-ribulose 5-phosphate</text>
        <dbReference type="Rhea" id="RHEA:21540"/>
        <dbReference type="ChEBI" id="CHEBI:18277"/>
        <dbReference type="ChEBI" id="CHEBI:58613"/>
        <dbReference type="EC" id="5.3.1.24"/>
    </reaction>
</comment>
<evidence type="ECO:0000256" key="1">
    <source>
        <dbReference type="ARBA" id="ARBA00001164"/>
    </source>
</evidence>
<dbReference type="CDD" id="cd00405">
    <property type="entry name" value="PRAI"/>
    <property type="match status" value="1"/>
</dbReference>
<keyword evidence="11" id="KW-1185">Reference proteome</keyword>
<dbReference type="SUPFAM" id="SSF51366">
    <property type="entry name" value="Ribulose-phoshate binding barrel"/>
    <property type="match status" value="1"/>
</dbReference>
<feature type="domain" description="N-(5'phosphoribosyl) anthranilate isomerase (PRAI)" evidence="9">
    <location>
        <begin position="3"/>
        <end position="210"/>
    </location>
</feature>
<organism evidence="10 11">
    <name type="scientific">Candidatus Methanoperedens nitratireducens</name>
    <dbReference type="NCBI Taxonomy" id="1392998"/>
    <lineage>
        <taxon>Archaea</taxon>
        <taxon>Methanobacteriati</taxon>
        <taxon>Methanobacteriota</taxon>
        <taxon>Stenosarchaea group</taxon>
        <taxon>Methanomicrobia</taxon>
        <taxon>Methanosarcinales</taxon>
        <taxon>ANME-2 cluster</taxon>
        <taxon>Candidatus Methanoperedentaceae</taxon>
        <taxon>Candidatus Methanoperedens</taxon>
    </lineage>
</organism>
<evidence type="ECO:0000256" key="3">
    <source>
        <dbReference type="ARBA" id="ARBA00007571"/>
    </source>
</evidence>
<comment type="pathway">
    <text evidence="2 8">Amino-acid biosynthesis; L-tryptophan biosynthesis; L-tryptophan from chorismate: step 3/5.</text>
</comment>
<dbReference type="PANTHER" id="PTHR42894:SF1">
    <property type="entry name" value="N-(5'-PHOSPHORIBOSYL)ANTHRANILATE ISOMERASE"/>
    <property type="match status" value="1"/>
</dbReference>
<evidence type="ECO:0000256" key="8">
    <source>
        <dbReference type="HAMAP-Rule" id="MF_00135"/>
    </source>
</evidence>
<name>A0A284VRA5_9EURY</name>
<dbReference type="InterPro" id="IPR011060">
    <property type="entry name" value="RibuloseP-bd_barrel"/>
</dbReference>
<protein>
    <recommendedName>
        <fullName evidence="8">N-(5'-phosphoribosyl)anthranilate isomerase</fullName>
        <shortName evidence="8">PRAI</shortName>
        <ecNumber evidence="8">5.3.1.24</ecNumber>
    </recommendedName>
</protein>